<evidence type="ECO:0000313" key="3">
    <source>
        <dbReference type="Proteomes" id="UP001305647"/>
    </source>
</evidence>
<proteinExistence type="predicted"/>
<feature type="region of interest" description="Disordered" evidence="1">
    <location>
        <begin position="69"/>
        <end position="113"/>
    </location>
</feature>
<dbReference type="Proteomes" id="UP001305647">
    <property type="component" value="Unassembled WGS sequence"/>
</dbReference>
<feature type="region of interest" description="Disordered" evidence="1">
    <location>
        <begin position="281"/>
        <end position="305"/>
    </location>
</feature>
<accession>A0AAN6T1E6</accession>
<feature type="compositionally biased region" description="Low complexity" evidence="1">
    <location>
        <begin position="121"/>
        <end position="137"/>
    </location>
</feature>
<dbReference type="AlphaFoldDB" id="A0AAN6T1E6"/>
<feature type="compositionally biased region" description="Basic and acidic residues" evidence="1">
    <location>
        <begin position="295"/>
        <end position="305"/>
    </location>
</feature>
<reference evidence="2" key="2">
    <citation type="submission" date="2023-05" db="EMBL/GenBank/DDBJ databases">
        <authorList>
            <consortium name="Lawrence Berkeley National Laboratory"/>
            <person name="Steindorff A."/>
            <person name="Hensen N."/>
            <person name="Bonometti L."/>
            <person name="Westerberg I."/>
            <person name="Brannstrom I.O."/>
            <person name="Guillou S."/>
            <person name="Cros-Aarteil S."/>
            <person name="Calhoun S."/>
            <person name="Haridas S."/>
            <person name="Kuo A."/>
            <person name="Mondo S."/>
            <person name="Pangilinan J."/>
            <person name="Riley R."/>
            <person name="Labutti K."/>
            <person name="Andreopoulos B."/>
            <person name="Lipzen A."/>
            <person name="Chen C."/>
            <person name="Yanf M."/>
            <person name="Daum C."/>
            <person name="Ng V."/>
            <person name="Clum A."/>
            <person name="Ohm R."/>
            <person name="Martin F."/>
            <person name="Silar P."/>
            <person name="Natvig D."/>
            <person name="Lalanne C."/>
            <person name="Gautier V."/>
            <person name="Ament-Velasquez S.L."/>
            <person name="Kruys A."/>
            <person name="Hutchinson M.I."/>
            <person name="Powell A.J."/>
            <person name="Barry K."/>
            <person name="Miller A.N."/>
            <person name="Grigoriev I.V."/>
            <person name="Debuchy R."/>
            <person name="Gladieux P."/>
            <person name="Thoren M.H."/>
            <person name="Johannesson H."/>
        </authorList>
    </citation>
    <scope>NUCLEOTIDE SEQUENCE</scope>
    <source>
        <strain evidence="2">CBS 757.83</strain>
    </source>
</reference>
<feature type="region of interest" description="Disordered" evidence="1">
    <location>
        <begin position="118"/>
        <end position="137"/>
    </location>
</feature>
<protein>
    <submittedName>
        <fullName evidence="2">Uncharacterized protein</fullName>
    </submittedName>
</protein>
<evidence type="ECO:0000256" key="1">
    <source>
        <dbReference type="SAM" id="MobiDB-lite"/>
    </source>
</evidence>
<keyword evidence="3" id="KW-1185">Reference proteome</keyword>
<dbReference type="EMBL" id="MU863639">
    <property type="protein sequence ID" value="KAK4100721.1"/>
    <property type="molecule type" value="Genomic_DNA"/>
</dbReference>
<name>A0AAN6T1E6_9PEZI</name>
<feature type="region of interest" description="Disordered" evidence="1">
    <location>
        <begin position="1"/>
        <end position="22"/>
    </location>
</feature>
<evidence type="ECO:0000313" key="2">
    <source>
        <dbReference type="EMBL" id="KAK4100721.1"/>
    </source>
</evidence>
<organism evidence="2 3">
    <name type="scientific">Parathielavia hyrcaniae</name>
    <dbReference type="NCBI Taxonomy" id="113614"/>
    <lineage>
        <taxon>Eukaryota</taxon>
        <taxon>Fungi</taxon>
        <taxon>Dikarya</taxon>
        <taxon>Ascomycota</taxon>
        <taxon>Pezizomycotina</taxon>
        <taxon>Sordariomycetes</taxon>
        <taxon>Sordariomycetidae</taxon>
        <taxon>Sordariales</taxon>
        <taxon>Chaetomiaceae</taxon>
        <taxon>Parathielavia</taxon>
    </lineage>
</organism>
<reference evidence="2" key="1">
    <citation type="journal article" date="2023" name="Mol. Phylogenet. Evol.">
        <title>Genome-scale phylogeny and comparative genomics of the fungal order Sordariales.</title>
        <authorList>
            <person name="Hensen N."/>
            <person name="Bonometti L."/>
            <person name="Westerberg I."/>
            <person name="Brannstrom I.O."/>
            <person name="Guillou S."/>
            <person name="Cros-Aarteil S."/>
            <person name="Calhoun S."/>
            <person name="Haridas S."/>
            <person name="Kuo A."/>
            <person name="Mondo S."/>
            <person name="Pangilinan J."/>
            <person name="Riley R."/>
            <person name="LaButti K."/>
            <person name="Andreopoulos B."/>
            <person name="Lipzen A."/>
            <person name="Chen C."/>
            <person name="Yan M."/>
            <person name="Daum C."/>
            <person name="Ng V."/>
            <person name="Clum A."/>
            <person name="Steindorff A."/>
            <person name="Ohm R.A."/>
            <person name="Martin F."/>
            <person name="Silar P."/>
            <person name="Natvig D.O."/>
            <person name="Lalanne C."/>
            <person name="Gautier V."/>
            <person name="Ament-Velasquez S.L."/>
            <person name="Kruys A."/>
            <person name="Hutchinson M.I."/>
            <person name="Powell A.J."/>
            <person name="Barry K."/>
            <person name="Miller A.N."/>
            <person name="Grigoriev I.V."/>
            <person name="Debuchy R."/>
            <person name="Gladieux P."/>
            <person name="Hiltunen Thoren M."/>
            <person name="Johannesson H."/>
        </authorList>
    </citation>
    <scope>NUCLEOTIDE SEQUENCE</scope>
    <source>
        <strain evidence="2">CBS 757.83</strain>
    </source>
</reference>
<feature type="compositionally biased region" description="Basic residues" evidence="1">
    <location>
        <begin position="78"/>
        <end position="91"/>
    </location>
</feature>
<comment type="caution">
    <text evidence="2">The sequence shown here is derived from an EMBL/GenBank/DDBJ whole genome shotgun (WGS) entry which is preliminary data.</text>
</comment>
<sequence length="305" mass="32537">MSAAPVQRPRLPTSISSPNVLGRPMDPAPAPLVYINGWHGIGKETVAECLTLLLGKEKSLLIDVRSVGRSSSPVDHRHDHHHHHHRRRRHKHESERNPLLTPEHPRYFSFDADPDNSDPTSLGLASPTYSSSSTASRSASISQISLENLTRLLASPPNHRRLAVLPAHAPDTPAGRALLGTLEAAAARAGRLFLCVELRCEMGVYRARVVRQSGEAMTAPTPVGQVMDSPVGIWRAGQGLAMAGRAGLTVDVTSLPAFEAALQIVEFVRALEAARDAELCGPGGSVATPPADGSGSREEWMASGG</sequence>
<gene>
    <name evidence="2" type="ORF">N658DRAFT_427223</name>
</gene>